<sequence>TIFLNIISGALMGTFYGTFICTVLNTIGAVLCHVLWYFSGKDFLLSFEWFRTKISKLSSLMNRNRKLGGFKMVWFLISLRLFPLTPNWFVNIAGPVLGISAAEQTYSVFIGMIPFNYITVHAGLILSELKSVNDIYQPKTIIFLICLSLLSLFPVIM</sequence>
<keyword evidence="2 6" id="KW-0812">Transmembrane</keyword>
<evidence type="ECO:0000256" key="2">
    <source>
        <dbReference type="ARBA" id="ARBA00022692"/>
    </source>
</evidence>
<dbReference type="OrthoDB" id="3364966at2759"/>
<keyword evidence="4 6" id="KW-1133">Transmembrane helix</keyword>
<evidence type="ECO:0000256" key="1">
    <source>
        <dbReference type="ARBA" id="ARBA00004141"/>
    </source>
</evidence>
<organism evidence="9">
    <name type="scientific">Naegleria gruberi</name>
    <name type="common">Amoeba</name>
    <dbReference type="NCBI Taxonomy" id="5762"/>
    <lineage>
        <taxon>Eukaryota</taxon>
        <taxon>Discoba</taxon>
        <taxon>Heterolobosea</taxon>
        <taxon>Tetramitia</taxon>
        <taxon>Eutetramitia</taxon>
        <taxon>Vahlkampfiidae</taxon>
        <taxon>Naegleria</taxon>
    </lineage>
</organism>
<dbReference type="InterPro" id="IPR032816">
    <property type="entry name" value="VTT_dom"/>
</dbReference>
<dbReference type="VEuPathDB" id="AmoebaDB:NAEGRDRAFT_3855"/>
<dbReference type="EMBL" id="GG738851">
    <property type="protein sequence ID" value="EFC48466.1"/>
    <property type="molecule type" value="Genomic_DNA"/>
</dbReference>
<feature type="transmembrane region" description="Helical" evidence="6">
    <location>
        <begin position="15"/>
        <end position="38"/>
    </location>
</feature>
<evidence type="ECO:0000313" key="8">
    <source>
        <dbReference type="EMBL" id="EFC48466.1"/>
    </source>
</evidence>
<dbReference type="Proteomes" id="UP000006671">
    <property type="component" value="Unassembled WGS sequence"/>
</dbReference>
<dbReference type="PANTHER" id="PTHR43220:SF21">
    <property type="entry name" value="TRANSMEMBRANE PROTEIN 41A"/>
    <property type="match status" value="1"/>
</dbReference>
<feature type="transmembrane region" description="Helical" evidence="6">
    <location>
        <begin position="73"/>
        <end position="94"/>
    </location>
</feature>
<dbReference type="PANTHER" id="PTHR43220">
    <property type="match status" value="1"/>
</dbReference>
<evidence type="ECO:0000256" key="6">
    <source>
        <dbReference type="SAM" id="Phobius"/>
    </source>
</evidence>
<gene>
    <name evidence="8" type="ORF">NAEGRDRAFT_3855</name>
</gene>
<keyword evidence="3" id="KW-0732">Signal</keyword>
<dbReference type="GO" id="GO:0016020">
    <property type="term" value="C:membrane"/>
    <property type="evidence" value="ECO:0007669"/>
    <property type="project" value="UniProtKB-SubCell"/>
</dbReference>
<proteinExistence type="predicted"/>
<keyword evidence="5 6" id="KW-0472">Membrane</keyword>
<dbReference type="InParanoid" id="D2V467"/>
<comment type="subcellular location">
    <subcellularLocation>
        <location evidence="1">Membrane</location>
        <topology evidence="1">Multi-pass membrane protein</topology>
    </subcellularLocation>
</comment>
<feature type="non-terminal residue" evidence="8">
    <location>
        <position position="157"/>
    </location>
</feature>
<evidence type="ECO:0000256" key="5">
    <source>
        <dbReference type="ARBA" id="ARBA00023136"/>
    </source>
</evidence>
<accession>D2V467</accession>
<dbReference type="RefSeq" id="XP_002681210.1">
    <property type="nucleotide sequence ID" value="XM_002681164.1"/>
</dbReference>
<dbReference type="eggNOG" id="KOG3140">
    <property type="taxonomic scope" value="Eukaryota"/>
</dbReference>
<feature type="transmembrane region" description="Helical" evidence="6">
    <location>
        <begin position="138"/>
        <end position="156"/>
    </location>
</feature>
<evidence type="ECO:0000259" key="7">
    <source>
        <dbReference type="Pfam" id="PF09335"/>
    </source>
</evidence>
<feature type="non-terminal residue" evidence="8">
    <location>
        <position position="1"/>
    </location>
</feature>
<evidence type="ECO:0000313" key="9">
    <source>
        <dbReference type="Proteomes" id="UP000006671"/>
    </source>
</evidence>
<name>D2V467_NAEGR</name>
<dbReference type="AlphaFoldDB" id="D2V467"/>
<feature type="domain" description="VTT" evidence="7">
    <location>
        <begin position="6"/>
        <end position="123"/>
    </location>
</feature>
<feature type="transmembrane region" description="Helical" evidence="6">
    <location>
        <begin position="106"/>
        <end position="126"/>
    </location>
</feature>
<dbReference type="STRING" id="5762.D2V467"/>
<dbReference type="GeneID" id="8848396"/>
<keyword evidence="9" id="KW-1185">Reference proteome</keyword>
<dbReference type="InterPro" id="IPR045014">
    <property type="entry name" value="TM41A/B"/>
</dbReference>
<dbReference type="OMA" id="WFRTKIS"/>
<evidence type="ECO:0000256" key="4">
    <source>
        <dbReference type="ARBA" id="ARBA00022989"/>
    </source>
</evidence>
<dbReference type="KEGG" id="ngr:NAEGRDRAFT_3855"/>
<protein>
    <submittedName>
        <fullName evidence="8">Predicted protein</fullName>
    </submittedName>
</protein>
<reference evidence="8 9" key="1">
    <citation type="journal article" date="2010" name="Cell">
        <title>The genome of Naegleria gruberi illuminates early eukaryotic versatility.</title>
        <authorList>
            <person name="Fritz-Laylin L.K."/>
            <person name="Prochnik S.E."/>
            <person name="Ginger M.L."/>
            <person name="Dacks J.B."/>
            <person name="Carpenter M.L."/>
            <person name="Field M.C."/>
            <person name="Kuo A."/>
            <person name="Paredez A."/>
            <person name="Chapman J."/>
            <person name="Pham J."/>
            <person name="Shu S."/>
            <person name="Neupane R."/>
            <person name="Cipriano M."/>
            <person name="Mancuso J."/>
            <person name="Tu H."/>
            <person name="Salamov A."/>
            <person name="Lindquist E."/>
            <person name="Shapiro H."/>
            <person name="Lucas S."/>
            <person name="Grigoriev I.V."/>
            <person name="Cande W.Z."/>
            <person name="Fulton C."/>
            <person name="Rokhsar D.S."/>
            <person name="Dawson S.C."/>
        </authorList>
    </citation>
    <scope>NUCLEOTIDE SEQUENCE [LARGE SCALE GENOMIC DNA]</scope>
    <source>
        <strain evidence="8 9">NEG-M</strain>
    </source>
</reference>
<evidence type="ECO:0000256" key="3">
    <source>
        <dbReference type="ARBA" id="ARBA00022729"/>
    </source>
</evidence>
<dbReference type="Pfam" id="PF09335">
    <property type="entry name" value="VTT_dom"/>
    <property type="match status" value="1"/>
</dbReference>